<gene>
    <name evidence="7" type="ORF">HID58_054348</name>
</gene>
<name>A0ABQ8AHA2_BRANA</name>
<dbReference type="PANTHER" id="PTHR42737">
    <property type="entry name" value="GLUTATHIONE REDUCTASE"/>
    <property type="match status" value="1"/>
</dbReference>
<evidence type="ECO:0000256" key="5">
    <source>
        <dbReference type="ARBA" id="ARBA00023284"/>
    </source>
</evidence>
<organism evidence="7 8">
    <name type="scientific">Brassica napus</name>
    <name type="common">Rape</name>
    <dbReference type="NCBI Taxonomy" id="3708"/>
    <lineage>
        <taxon>Eukaryota</taxon>
        <taxon>Viridiplantae</taxon>
        <taxon>Streptophyta</taxon>
        <taxon>Embryophyta</taxon>
        <taxon>Tracheophyta</taxon>
        <taxon>Spermatophyta</taxon>
        <taxon>Magnoliopsida</taxon>
        <taxon>eudicotyledons</taxon>
        <taxon>Gunneridae</taxon>
        <taxon>Pentapetalae</taxon>
        <taxon>rosids</taxon>
        <taxon>malvids</taxon>
        <taxon>Brassicales</taxon>
        <taxon>Brassicaceae</taxon>
        <taxon>Brassiceae</taxon>
        <taxon>Brassica</taxon>
    </lineage>
</organism>
<dbReference type="InterPro" id="IPR046952">
    <property type="entry name" value="GSHR/TRXR-like"/>
</dbReference>
<dbReference type="InterPro" id="IPR023753">
    <property type="entry name" value="FAD/NAD-binding_dom"/>
</dbReference>
<comment type="caution">
    <text evidence="7">The sequence shown here is derived from an EMBL/GenBank/DDBJ whole genome shotgun (WGS) entry which is preliminary data.</text>
</comment>
<comment type="similarity">
    <text evidence="2">Belongs to the class-I pyridine nucleotide-disulfide oxidoreductase family.</text>
</comment>
<keyword evidence="4" id="KW-1015">Disulfide bond</keyword>
<evidence type="ECO:0000313" key="8">
    <source>
        <dbReference type="Proteomes" id="UP000824890"/>
    </source>
</evidence>
<keyword evidence="8" id="KW-1185">Reference proteome</keyword>
<evidence type="ECO:0000259" key="6">
    <source>
        <dbReference type="Pfam" id="PF07992"/>
    </source>
</evidence>
<proteinExistence type="inferred from homology"/>
<protein>
    <recommendedName>
        <fullName evidence="6">FAD/NAD(P)-binding domain-containing protein</fullName>
    </recommendedName>
</protein>
<keyword evidence="3" id="KW-0560">Oxidoreductase</keyword>
<keyword evidence="5" id="KW-0676">Redox-active center</keyword>
<evidence type="ECO:0000256" key="2">
    <source>
        <dbReference type="ARBA" id="ARBA00007532"/>
    </source>
</evidence>
<accession>A0ABQ8AHA2</accession>
<dbReference type="EMBL" id="JAGKQM010000013">
    <property type="protein sequence ID" value="KAH0891919.1"/>
    <property type="molecule type" value="Genomic_DNA"/>
</dbReference>
<dbReference type="SUPFAM" id="SSF51905">
    <property type="entry name" value="FAD/NAD(P)-binding domain"/>
    <property type="match status" value="1"/>
</dbReference>
<evidence type="ECO:0000256" key="3">
    <source>
        <dbReference type="ARBA" id="ARBA00023002"/>
    </source>
</evidence>
<dbReference type="Gene3D" id="3.50.50.60">
    <property type="entry name" value="FAD/NAD(P)-binding domain"/>
    <property type="match status" value="2"/>
</dbReference>
<sequence>MTNIILLNNANVKLIEGRGKVIDPHTIDVDGKIYTSRNILIAVGGHPFIPDIPGREYAIDFPSNAKKIAIVGGGYIALEFAGIFNEYDFDHWCNVWCYKHNLGLENVGVKLAKTGAIEV</sequence>
<evidence type="ECO:0000313" key="7">
    <source>
        <dbReference type="EMBL" id="KAH0891919.1"/>
    </source>
</evidence>
<dbReference type="InterPro" id="IPR036188">
    <property type="entry name" value="FAD/NAD-bd_sf"/>
</dbReference>
<evidence type="ECO:0000256" key="1">
    <source>
        <dbReference type="ARBA" id="ARBA00001974"/>
    </source>
</evidence>
<evidence type="ECO:0000256" key="4">
    <source>
        <dbReference type="ARBA" id="ARBA00023157"/>
    </source>
</evidence>
<reference evidence="7 8" key="1">
    <citation type="submission" date="2021-05" db="EMBL/GenBank/DDBJ databases">
        <title>Genome Assembly of Synthetic Allotetraploid Brassica napus Reveals Homoeologous Exchanges between Subgenomes.</title>
        <authorList>
            <person name="Davis J.T."/>
        </authorList>
    </citation>
    <scope>NUCLEOTIDE SEQUENCE [LARGE SCALE GENOMIC DNA]</scope>
    <source>
        <strain evidence="8">cv. Da-Ae</strain>
        <tissue evidence="7">Seedling</tissue>
    </source>
</reference>
<dbReference type="Proteomes" id="UP000824890">
    <property type="component" value="Unassembled WGS sequence"/>
</dbReference>
<feature type="domain" description="FAD/NAD(P)-binding" evidence="6">
    <location>
        <begin position="6"/>
        <end position="87"/>
    </location>
</feature>
<dbReference type="Pfam" id="PF07992">
    <property type="entry name" value="Pyr_redox_2"/>
    <property type="match status" value="1"/>
</dbReference>
<dbReference type="PANTHER" id="PTHR42737:SF9">
    <property type="entry name" value="GLUTATHIONE REDUCTASE"/>
    <property type="match status" value="1"/>
</dbReference>
<comment type="cofactor">
    <cofactor evidence="1">
        <name>FAD</name>
        <dbReference type="ChEBI" id="CHEBI:57692"/>
    </cofactor>
</comment>